<dbReference type="InterPro" id="IPR013083">
    <property type="entry name" value="Znf_RING/FYVE/PHD"/>
</dbReference>
<dbReference type="RefSeq" id="XP_007801969.1">
    <property type="nucleotide sequence ID" value="XM_007803778.1"/>
</dbReference>
<dbReference type="Gene3D" id="3.30.40.10">
    <property type="entry name" value="Zinc/RING finger domain, C3HC4 (zinc finger)"/>
    <property type="match status" value="1"/>
</dbReference>
<feature type="domain" description="RING-type" evidence="5">
    <location>
        <begin position="42"/>
        <end position="84"/>
    </location>
</feature>
<dbReference type="OrthoDB" id="5963at2759"/>
<dbReference type="Pfam" id="PF06391">
    <property type="entry name" value="MAT1"/>
    <property type="match status" value="1"/>
</dbReference>
<dbReference type="PANTHER" id="PTHR12683">
    <property type="entry name" value="CDK-ACTIVATING KINASE ASSEMBLY FACTOR MAT1"/>
    <property type="match status" value="1"/>
</dbReference>
<dbReference type="PROSITE" id="PS50089">
    <property type="entry name" value="ZF_RING_2"/>
    <property type="match status" value="1"/>
</dbReference>
<dbReference type="GeneID" id="19242422"/>
<keyword evidence="2 4" id="KW-0863">Zinc-finger</keyword>
<evidence type="ECO:0000256" key="1">
    <source>
        <dbReference type="ARBA" id="ARBA00022723"/>
    </source>
</evidence>
<evidence type="ECO:0000313" key="6">
    <source>
        <dbReference type="EMBL" id="ERF72378.1"/>
    </source>
</evidence>
<dbReference type="InterPro" id="IPR001841">
    <property type="entry name" value="Znf_RING"/>
</dbReference>
<keyword evidence="7" id="KW-1185">Reference proteome</keyword>
<name>U1GJP1_ENDPU</name>
<dbReference type="PROSITE" id="PS00518">
    <property type="entry name" value="ZF_RING_1"/>
    <property type="match status" value="1"/>
</dbReference>
<dbReference type="GO" id="GO:0005675">
    <property type="term" value="C:transcription factor TFIIH holo complex"/>
    <property type="evidence" value="ECO:0007669"/>
    <property type="project" value="TreeGrafter"/>
</dbReference>
<dbReference type="InterPro" id="IPR015877">
    <property type="entry name" value="MAT1_centre"/>
</dbReference>
<dbReference type="PANTHER" id="PTHR12683:SF13">
    <property type="entry name" value="CDK-ACTIVATING KINASE ASSEMBLY FACTOR MAT1"/>
    <property type="match status" value="1"/>
</dbReference>
<sequence length="365" mass="41054">MSGMQNGHIASEADGEILKHRFASMSLRGENVANAMNDEDICPVCKNSTYLQKNLRFKINTKCYHRICEGCVDRITSTQKRCPIAGCTFAARGVIPRRGDYRVQTFEDLAIEREVDIRKRVMAILNRREEEFYSKRAWDDFLEQREELIMNLVLKTDVKKTEATLNKYKEANADIIKANAVLERNAAAQFESCQILQKEQANLRRQAAQQTYEDDQFHTLTAGKSHTLGLAAGCRDVKAGAMEVTHDDGPVSDPSGLVKGLRKLRAPSPEKVYDPFMGMATTRDYYELRADYPSMRLTKAKNDTRTRAGGFDFQAYYDESLLRAFAGLGCFVDKEKTGQGQPATRELATVVAAESSPGRISDEVF</sequence>
<accession>U1GJP1</accession>
<dbReference type="SUPFAM" id="SSF57850">
    <property type="entry name" value="RING/U-box"/>
    <property type="match status" value="1"/>
</dbReference>
<evidence type="ECO:0000256" key="3">
    <source>
        <dbReference type="ARBA" id="ARBA00022833"/>
    </source>
</evidence>
<keyword evidence="1" id="KW-0479">Metal-binding</keyword>
<dbReference type="EMBL" id="KE721108">
    <property type="protein sequence ID" value="ERF72378.1"/>
    <property type="molecule type" value="Genomic_DNA"/>
</dbReference>
<dbReference type="eggNOG" id="KOG3800">
    <property type="taxonomic scope" value="Eukaryota"/>
</dbReference>
<dbReference type="Pfam" id="PF17121">
    <property type="entry name" value="zf-C3HC4_5"/>
    <property type="match status" value="1"/>
</dbReference>
<dbReference type="GO" id="GO:0008270">
    <property type="term" value="F:zinc ion binding"/>
    <property type="evidence" value="ECO:0007669"/>
    <property type="project" value="UniProtKB-KW"/>
</dbReference>
<dbReference type="GO" id="GO:0006281">
    <property type="term" value="P:DNA repair"/>
    <property type="evidence" value="ECO:0007669"/>
    <property type="project" value="TreeGrafter"/>
</dbReference>
<evidence type="ECO:0000256" key="2">
    <source>
        <dbReference type="ARBA" id="ARBA00022771"/>
    </source>
</evidence>
<dbReference type="GO" id="GO:0006357">
    <property type="term" value="P:regulation of transcription by RNA polymerase II"/>
    <property type="evidence" value="ECO:0007669"/>
    <property type="project" value="TreeGrafter"/>
</dbReference>
<dbReference type="OMA" id="NICPVAG"/>
<dbReference type="Proteomes" id="UP000019373">
    <property type="component" value="Unassembled WGS sequence"/>
</dbReference>
<dbReference type="SMART" id="SM00184">
    <property type="entry name" value="RING"/>
    <property type="match status" value="1"/>
</dbReference>
<proteinExistence type="predicted"/>
<dbReference type="InterPro" id="IPR017907">
    <property type="entry name" value="Znf_RING_CS"/>
</dbReference>
<gene>
    <name evidence="6" type="ORF">EPUS_07540</name>
</gene>
<evidence type="ECO:0000259" key="5">
    <source>
        <dbReference type="PROSITE" id="PS50089"/>
    </source>
</evidence>
<evidence type="ECO:0000256" key="4">
    <source>
        <dbReference type="PROSITE-ProRule" id="PRU00175"/>
    </source>
</evidence>
<reference evidence="7" key="1">
    <citation type="journal article" date="2014" name="BMC Genomics">
        <title>Genome characteristics reveal the impact of lichenization on lichen-forming fungus Endocarpon pusillum Hedwig (Verrucariales, Ascomycota).</title>
        <authorList>
            <person name="Wang Y.-Y."/>
            <person name="Liu B."/>
            <person name="Zhang X.-Y."/>
            <person name="Zhou Q.-M."/>
            <person name="Zhang T."/>
            <person name="Li H."/>
            <person name="Yu Y.-F."/>
            <person name="Zhang X.-L."/>
            <person name="Hao X.-Y."/>
            <person name="Wang M."/>
            <person name="Wang L."/>
            <person name="Wei J.-C."/>
        </authorList>
    </citation>
    <scope>NUCLEOTIDE SEQUENCE [LARGE SCALE GENOMIC DNA]</scope>
    <source>
        <strain evidence="7">Z07020 / HMAS-L-300199</strain>
    </source>
</reference>
<evidence type="ECO:0000313" key="7">
    <source>
        <dbReference type="Proteomes" id="UP000019373"/>
    </source>
</evidence>
<organism evidence="6 7">
    <name type="scientific">Endocarpon pusillum (strain Z07020 / HMAS-L-300199)</name>
    <name type="common">Lichen-forming fungus</name>
    <dbReference type="NCBI Taxonomy" id="1263415"/>
    <lineage>
        <taxon>Eukaryota</taxon>
        <taxon>Fungi</taxon>
        <taxon>Dikarya</taxon>
        <taxon>Ascomycota</taxon>
        <taxon>Pezizomycotina</taxon>
        <taxon>Eurotiomycetes</taxon>
        <taxon>Chaetothyriomycetidae</taxon>
        <taxon>Verrucariales</taxon>
        <taxon>Verrucariaceae</taxon>
        <taxon>Endocarpon</taxon>
    </lineage>
</organism>
<protein>
    <recommendedName>
        <fullName evidence="5">RING-type domain-containing protein</fullName>
    </recommendedName>
</protein>
<keyword evidence="3" id="KW-0862">Zinc</keyword>
<dbReference type="HOGENOM" id="CLU_048466_1_0_1"/>
<dbReference type="AlphaFoldDB" id="U1GJP1"/>